<keyword evidence="3" id="KW-1185">Reference proteome</keyword>
<dbReference type="Proteomes" id="UP000824890">
    <property type="component" value="Unassembled WGS sequence"/>
</dbReference>
<protein>
    <submittedName>
        <fullName evidence="2">Uncharacterized protein</fullName>
    </submittedName>
</protein>
<name>A0ABQ8C5W2_BRANA</name>
<evidence type="ECO:0000256" key="1">
    <source>
        <dbReference type="SAM" id="MobiDB-lite"/>
    </source>
</evidence>
<proteinExistence type="predicted"/>
<sequence>MNRKENDLRTRDGRDIFPRLRDSQSRRKEKRKRKYLRSGSCRRGAASLATGVLHPIGRGRCRGAATSRSAAPGEGVFGLPLTESTSFFNVIPPNAYDPHYVVRGGHEVWASERMYSSCLFSESNSNRSITKPEVSVASCKIKNTELIKRAFFQNVFEYEPAINFLFFDKIQNYINFICYIAWPTKAFRIFLKKYLHTFWLNTIAVI</sequence>
<reference evidence="2 3" key="1">
    <citation type="submission" date="2021-05" db="EMBL/GenBank/DDBJ databases">
        <title>Genome Assembly of Synthetic Allotetraploid Brassica napus Reveals Homoeologous Exchanges between Subgenomes.</title>
        <authorList>
            <person name="Davis J.T."/>
        </authorList>
    </citation>
    <scope>NUCLEOTIDE SEQUENCE [LARGE SCALE GENOMIC DNA]</scope>
    <source>
        <strain evidence="3">cv. Da-Ae</strain>
        <tissue evidence="2">Seedling</tissue>
    </source>
</reference>
<evidence type="ECO:0000313" key="2">
    <source>
        <dbReference type="EMBL" id="KAH0911766.1"/>
    </source>
</evidence>
<dbReference type="EMBL" id="JAGKQM010000009">
    <property type="protein sequence ID" value="KAH0911766.1"/>
    <property type="molecule type" value="Genomic_DNA"/>
</dbReference>
<organism evidence="2 3">
    <name type="scientific">Brassica napus</name>
    <name type="common">Rape</name>
    <dbReference type="NCBI Taxonomy" id="3708"/>
    <lineage>
        <taxon>Eukaryota</taxon>
        <taxon>Viridiplantae</taxon>
        <taxon>Streptophyta</taxon>
        <taxon>Embryophyta</taxon>
        <taxon>Tracheophyta</taxon>
        <taxon>Spermatophyta</taxon>
        <taxon>Magnoliopsida</taxon>
        <taxon>eudicotyledons</taxon>
        <taxon>Gunneridae</taxon>
        <taxon>Pentapetalae</taxon>
        <taxon>rosids</taxon>
        <taxon>malvids</taxon>
        <taxon>Brassicales</taxon>
        <taxon>Brassicaceae</taxon>
        <taxon>Brassiceae</taxon>
        <taxon>Brassica</taxon>
    </lineage>
</organism>
<feature type="compositionally biased region" description="Basic residues" evidence="1">
    <location>
        <begin position="27"/>
        <end position="36"/>
    </location>
</feature>
<accession>A0ABQ8C5W2</accession>
<comment type="caution">
    <text evidence="2">The sequence shown here is derived from an EMBL/GenBank/DDBJ whole genome shotgun (WGS) entry which is preliminary data.</text>
</comment>
<feature type="compositionally biased region" description="Basic and acidic residues" evidence="1">
    <location>
        <begin position="1"/>
        <end position="26"/>
    </location>
</feature>
<feature type="region of interest" description="Disordered" evidence="1">
    <location>
        <begin position="1"/>
        <end position="39"/>
    </location>
</feature>
<gene>
    <name evidence="2" type="ORF">HID58_035087</name>
</gene>
<evidence type="ECO:0000313" key="3">
    <source>
        <dbReference type="Proteomes" id="UP000824890"/>
    </source>
</evidence>